<dbReference type="AlphaFoldDB" id="A0AAE1AF41"/>
<dbReference type="PROSITE" id="PS51257">
    <property type="entry name" value="PROKAR_LIPOPROTEIN"/>
    <property type="match status" value="1"/>
</dbReference>
<gene>
    <name evidence="1" type="ORF">RRG08_022963</name>
</gene>
<keyword evidence="2" id="KW-1185">Reference proteome</keyword>
<protein>
    <submittedName>
        <fullName evidence="1">Uncharacterized protein</fullName>
    </submittedName>
</protein>
<proteinExistence type="predicted"/>
<reference evidence="1" key="1">
    <citation type="journal article" date="2023" name="G3 (Bethesda)">
        <title>A reference genome for the long-term kleptoplast-retaining sea slug Elysia crispata morphotype clarki.</title>
        <authorList>
            <person name="Eastman K.E."/>
            <person name="Pendleton A.L."/>
            <person name="Shaikh M.A."/>
            <person name="Suttiyut T."/>
            <person name="Ogas R."/>
            <person name="Tomko P."/>
            <person name="Gavelis G."/>
            <person name="Widhalm J.R."/>
            <person name="Wisecaver J.H."/>
        </authorList>
    </citation>
    <scope>NUCLEOTIDE SEQUENCE</scope>
    <source>
        <strain evidence="1">ECLA1</strain>
    </source>
</reference>
<dbReference type="Proteomes" id="UP001283361">
    <property type="component" value="Unassembled WGS sequence"/>
</dbReference>
<evidence type="ECO:0000313" key="1">
    <source>
        <dbReference type="EMBL" id="KAK3786340.1"/>
    </source>
</evidence>
<name>A0AAE1AF41_9GAST</name>
<dbReference type="EMBL" id="JAWDGP010001973">
    <property type="protein sequence ID" value="KAK3786340.1"/>
    <property type="molecule type" value="Genomic_DNA"/>
</dbReference>
<comment type="caution">
    <text evidence="1">The sequence shown here is derived from an EMBL/GenBank/DDBJ whole genome shotgun (WGS) entry which is preliminary data.</text>
</comment>
<sequence>MRLSRHPYGVSPSSSVSLILSPASLYSCDCRDILMVSLPHPLFLSFFLRLPCTHATVETSLWCLSLILCFSHSFSGFLVLMRLSRHPYGVSPSSCVSLILSPASLYSCDCRDILMVSLPHPLFLSFFLRLPCTHATVETSLWCLSLILCFSHSFSGFLVLMRLSRHPYGVSPSSCVSLILSPASLYSCDCRDILMVSLLHPLFLSFFLRLPCTHATVETSLWCLSLILCFSHSFSGFLVLMPLSRHPYGVSPSSSVSLILSPASLYSCHCRDILMVSLPHPVFLSFFLRLPCTHATVETSLWCLSLILCFSHSFSGFLVLMRLSRHPYGVSPSSSVSLILSPASLYSCHCRDILMVSLPHPLFLSFFLRLPCTHATVETSLWRLSLILCFSHSFSGFLVLMPLSRHPYGVSPSSSVSLILSPASLYSCHCRDILMVSLPHPLFLSFFLRLPCTHATVEKS</sequence>
<organism evidence="1 2">
    <name type="scientific">Elysia crispata</name>
    <name type="common">lettuce slug</name>
    <dbReference type="NCBI Taxonomy" id="231223"/>
    <lineage>
        <taxon>Eukaryota</taxon>
        <taxon>Metazoa</taxon>
        <taxon>Spiralia</taxon>
        <taxon>Lophotrochozoa</taxon>
        <taxon>Mollusca</taxon>
        <taxon>Gastropoda</taxon>
        <taxon>Heterobranchia</taxon>
        <taxon>Euthyneura</taxon>
        <taxon>Panpulmonata</taxon>
        <taxon>Sacoglossa</taxon>
        <taxon>Placobranchoidea</taxon>
        <taxon>Plakobranchidae</taxon>
        <taxon>Elysia</taxon>
    </lineage>
</organism>
<accession>A0AAE1AF41</accession>
<evidence type="ECO:0000313" key="2">
    <source>
        <dbReference type="Proteomes" id="UP001283361"/>
    </source>
</evidence>